<gene>
    <name evidence="1" type="ORF">HPT30_06325</name>
</gene>
<dbReference type="AlphaFoldDB" id="A0A850EKR5"/>
<name>A0A850EKR5_9BACL</name>
<dbReference type="Proteomes" id="UP000564806">
    <property type="component" value="Unassembled WGS sequence"/>
</dbReference>
<evidence type="ECO:0000313" key="1">
    <source>
        <dbReference type="EMBL" id="NUU59964.1"/>
    </source>
</evidence>
<protein>
    <submittedName>
        <fullName evidence="1">Uncharacterized protein</fullName>
    </submittedName>
</protein>
<reference evidence="1" key="1">
    <citation type="submission" date="2020-06" db="EMBL/GenBank/DDBJ databases">
        <title>Paenibacillus sp. nov., isolated from soil.</title>
        <authorList>
            <person name="Seo Y.L."/>
        </authorList>
    </citation>
    <scope>NUCLEOTIDE SEQUENCE [LARGE SCALE GENOMIC DNA]</scope>
    <source>
        <strain evidence="1">JW14</strain>
    </source>
</reference>
<sequence length="34" mass="3679">MQNNNNSNGATMKAITYQGPNDIVVKSSGNILRK</sequence>
<organism evidence="1 2">
    <name type="scientific">Paenibacillus agri</name>
    <dbReference type="NCBI Taxonomy" id="2744309"/>
    <lineage>
        <taxon>Bacteria</taxon>
        <taxon>Bacillati</taxon>
        <taxon>Bacillota</taxon>
        <taxon>Bacilli</taxon>
        <taxon>Bacillales</taxon>
        <taxon>Paenibacillaceae</taxon>
        <taxon>Paenibacillus</taxon>
    </lineage>
</organism>
<accession>A0A850EKR5</accession>
<dbReference type="EMBL" id="JABWCS010000195">
    <property type="protein sequence ID" value="NUU59964.1"/>
    <property type="molecule type" value="Genomic_DNA"/>
</dbReference>
<keyword evidence="2" id="KW-1185">Reference proteome</keyword>
<evidence type="ECO:0000313" key="2">
    <source>
        <dbReference type="Proteomes" id="UP000564806"/>
    </source>
</evidence>
<proteinExistence type="predicted"/>
<comment type="caution">
    <text evidence="1">The sequence shown here is derived from an EMBL/GenBank/DDBJ whole genome shotgun (WGS) entry which is preliminary data.</text>
</comment>